<dbReference type="InterPro" id="IPR005814">
    <property type="entry name" value="Aminotrans_3"/>
</dbReference>
<comment type="caution">
    <text evidence="1">The sequence shown here is derived from an EMBL/GenBank/DDBJ whole genome shotgun (WGS) entry which is preliminary data.</text>
</comment>
<reference evidence="1" key="2">
    <citation type="journal article" date="2013" name="Mar. Genomics">
        <title>Expression of sulfatases in Rhodopirellula baltica and the diversity of sulfatases in the genus Rhodopirellula.</title>
        <authorList>
            <person name="Wegner C.E."/>
            <person name="Richter-Heitmann T."/>
            <person name="Klindworth A."/>
            <person name="Klockow C."/>
            <person name="Richter M."/>
            <person name="Achstetter T."/>
            <person name="Glockner F.O."/>
            <person name="Harder J."/>
        </authorList>
    </citation>
    <scope>NUCLEOTIDE SEQUENCE [LARGE SCALE GENOMIC DNA]</scope>
    <source>
        <strain evidence="1">6C</strain>
    </source>
</reference>
<dbReference type="Pfam" id="PF00202">
    <property type="entry name" value="Aminotran_3"/>
    <property type="match status" value="1"/>
</dbReference>
<name>M2AHT1_9BACT</name>
<reference evidence="1" key="1">
    <citation type="submission" date="2012-11" db="EMBL/GenBank/DDBJ databases">
        <title>Permanent draft genomes of Rhodopirellula europaea strain SH398 and 6C.</title>
        <authorList>
            <person name="Richter M."/>
            <person name="Richter-Heitmann T."/>
            <person name="Frank C."/>
            <person name="Harder J."/>
            <person name="Glockner F.O."/>
        </authorList>
    </citation>
    <scope>NUCLEOTIDE SEQUENCE</scope>
    <source>
        <strain evidence="1">6C</strain>
    </source>
</reference>
<dbReference type="GO" id="GO:0008483">
    <property type="term" value="F:transaminase activity"/>
    <property type="evidence" value="ECO:0007669"/>
    <property type="project" value="InterPro"/>
</dbReference>
<dbReference type="InterPro" id="IPR015424">
    <property type="entry name" value="PyrdxlP-dep_Trfase"/>
</dbReference>
<gene>
    <name evidence="1" type="ORF">RE6C_02510</name>
</gene>
<dbReference type="PATRIC" id="fig|1263867.3.peg.2676"/>
<keyword evidence="2" id="KW-1185">Reference proteome</keyword>
<sequence>MLRDVDNVADVRCFGAIGVVQLRDPPNMQTVQDELVRRGVWLRPFGDCLYTTPPLCIGDESLHQVCDAMIEATHAVMPQNNSREVNQLR</sequence>
<proteinExistence type="predicted"/>
<organism evidence="1 2">
    <name type="scientific">Rhodopirellula europaea 6C</name>
    <dbReference type="NCBI Taxonomy" id="1263867"/>
    <lineage>
        <taxon>Bacteria</taxon>
        <taxon>Pseudomonadati</taxon>
        <taxon>Planctomycetota</taxon>
        <taxon>Planctomycetia</taxon>
        <taxon>Pirellulales</taxon>
        <taxon>Pirellulaceae</taxon>
        <taxon>Rhodopirellula</taxon>
    </lineage>
</organism>
<accession>M2AHT1</accession>
<evidence type="ECO:0000313" key="2">
    <source>
        <dbReference type="Proteomes" id="UP000011529"/>
    </source>
</evidence>
<dbReference type="InterPro" id="IPR015422">
    <property type="entry name" value="PyrdxlP-dep_Trfase_small"/>
</dbReference>
<dbReference type="Gene3D" id="3.90.1150.10">
    <property type="entry name" value="Aspartate Aminotransferase, domain 1"/>
    <property type="match status" value="1"/>
</dbReference>
<evidence type="ECO:0000313" key="1">
    <source>
        <dbReference type="EMBL" id="EMB16695.1"/>
    </source>
</evidence>
<dbReference type="GO" id="GO:0030170">
    <property type="term" value="F:pyridoxal phosphate binding"/>
    <property type="evidence" value="ECO:0007669"/>
    <property type="project" value="InterPro"/>
</dbReference>
<dbReference type="AlphaFoldDB" id="M2AHT1"/>
<protein>
    <submittedName>
        <fullName evidence="1">Adenosylmethionine-8-amino-7-oxononanoate transaminase</fullName>
    </submittedName>
</protein>
<dbReference type="EMBL" id="ANMO01000117">
    <property type="protein sequence ID" value="EMB16695.1"/>
    <property type="molecule type" value="Genomic_DNA"/>
</dbReference>
<dbReference type="Proteomes" id="UP000011529">
    <property type="component" value="Unassembled WGS sequence"/>
</dbReference>
<dbReference type="SUPFAM" id="SSF53383">
    <property type="entry name" value="PLP-dependent transferases"/>
    <property type="match status" value="1"/>
</dbReference>